<evidence type="ECO:0000313" key="4">
    <source>
        <dbReference type="EMBL" id="MDF0752652.1"/>
    </source>
</evidence>
<gene>
    <name evidence="4" type="ORF">NLU14_20700</name>
</gene>
<comment type="caution">
    <text evidence="4">The sequence shown here is derived from an EMBL/GenBank/DDBJ whole genome shotgun (WGS) entry which is preliminary data.</text>
</comment>
<evidence type="ECO:0000256" key="2">
    <source>
        <dbReference type="SAM" id="SignalP"/>
    </source>
</evidence>
<dbReference type="EMBL" id="JANCMW010000019">
    <property type="protein sequence ID" value="MDF0752652.1"/>
    <property type="molecule type" value="Genomic_DNA"/>
</dbReference>
<dbReference type="Pfam" id="PF03781">
    <property type="entry name" value="FGE-sulfatase"/>
    <property type="match status" value="1"/>
</dbReference>
<dbReference type="PANTHER" id="PTHR23150:SF19">
    <property type="entry name" value="FORMYLGLYCINE-GENERATING ENZYME"/>
    <property type="match status" value="1"/>
</dbReference>
<keyword evidence="2" id="KW-0732">Signal</keyword>
<dbReference type="InterPro" id="IPR051043">
    <property type="entry name" value="Sulfatase_Mod_Factor_Kinase"/>
</dbReference>
<name>A0ABT5YGE4_9GAMM</name>
<dbReference type="Proteomes" id="UP001143391">
    <property type="component" value="Unassembled WGS sequence"/>
</dbReference>
<dbReference type="InterPro" id="IPR042095">
    <property type="entry name" value="SUMF_sf"/>
</dbReference>
<sequence length="307" mass="34274">MTMIARRTQQSLLLALSLTALTGCDAINDWYAIEVAQRNMDNMVFVEGGEFLMGNPGGWAMGADTVPAHEVELDDFYIQKYEVTQGDFEIFVEASGHKIKARFYEDKLSESPDRFASELPAPVSWHDAKAFCRWLGEQSGNDVDLPTEAQWEYAARSRGRQVLHATDNGELRPGQNISGKRLHRFDRFDAEHSPLNRPGFYPPNPLGLYDLSGNAEEWVNDYYSPDYYQSSERVNPKGPETGKAVTVGPNSKEPERVIRGGGHYGDLIGSSTVARRNVPESSMPIASGFRCVRNKNILTYRISAGSK</sequence>
<feature type="region of interest" description="Disordered" evidence="1">
    <location>
        <begin position="232"/>
        <end position="254"/>
    </location>
</feature>
<dbReference type="InterPro" id="IPR005532">
    <property type="entry name" value="SUMF_dom"/>
</dbReference>
<keyword evidence="5" id="KW-1185">Reference proteome</keyword>
<evidence type="ECO:0000313" key="5">
    <source>
        <dbReference type="Proteomes" id="UP001143391"/>
    </source>
</evidence>
<feature type="chain" id="PRO_5047137763" evidence="2">
    <location>
        <begin position="23"/>
        <end position="307"/>
    </location>
</feature>
<dbReference type="Gene3D" id="3.90.1580.10">
    <property type="entry name" value="paralog of FGE (formylglycine-generating enzyme)"/>
    <property type="match status" value="1"/>
</dbReference>
<evidence type="ECO:0000256" key="1">
    <source>
        <dbReference type="SAM" id="MobiDB-lite"/>
    </source>
</evidence>
<accession>A0ABT5YGE4</accession>
<dbReference type="PROSITE" id="PS51257">
    <property type="entry name" value="PROKAR_LIPOPROTEIN"/>
    <property type="match status" value="1"/>
</dbReference>
<evidence type="ECO:0000259" key="3">
    <source>
        <dbReference type="Pfam" id="PF03781"/>
    </source>
</evidence>
<dbReference type="RefSeq" id="WP_275710181.1">
    <property type="nucleotide sequence ID" value="NZ_JANCMW010000019.1"/>
</dbReference>
<feature type="signal peptide" evidence="2">
    <location>
        <begin position="1"/>
        <end position="22"/>
    </location>
</feature>
<dbReference type="SUPFAM" id="SSF56436">
    <property type="entry name" value="C-type lectin-like"/>
    <property type="match status" value="1"/>
</dbReference>
<dbReference type="InterPro" id="IPR016187">
    <property type="entry name" value="CTDL_fold"/>
</dbReference>
<proteinExistence type="predicted"/>
<organism evidence="4 5">
    <name type="scientific">Marinobacter iranensis</name>
    <dbReference type="NCBI Taxonomy" id="2962607"/>
    <lineage>
        <taxon>Bacteria</taxon>
        <taxon>Pseudomonadati</taxon>
        <taxon>Pseudomonadota</taxon>
        <taxon>Gammaproteobacteria</taxon>
        <taxon>Pseudomonadales</taxon>
        <taxon>Marinobacteraceae</taxon>
        <taxon>Marinobacter</taxon>
    </lineage>
</organism>
<dbReference type="PANTHER" id="PTHR23150">
    <property type="entry name" value="SULFATASE MODIFYING FACTOR 1, 2"/>
    <property type="match status" value="1"/>
</dbReference>
<feature type="domain" description="Sulfatase-modifying factor enzyme-like" evidence="3">
    <location>
        <begin position="40"/>
        <end position="293"/>
    </location>
</feature>
<protein>
    <submittedName>
        <fullName evidence="4">Formylglycine-generating enzyme family protein</fullName>
    </submittedName>
</protein>
<reference evidence="4" key="1">
    <citation type="submission" date="2022-07" db="EMBL/GenBank/DDBJ databases">
        <title>Marinobacter iranensis a new bacterium isolate from a hipersaline lake in Iran.</title>
        <authorList>
            <person name="Mohammad A.M.A."/>
            <person name="Cristina S.-P."/>
            <person name="Antonio V."/>
        </authorList>
    </citation>
    <scope>NUCLEOTIDE SEQUENCE</scope>
    <source>
        <strain evidence="4">71-i</strain>
    </source>
</reference>